<accession>A0A4C1XJN7</accession>
<keyword evidence="2" id="KW-1185">Reference proteome</keyword>
<evidence type="ECO:0000313" key="1">
    <source>
        <dbReference type="EMBL" id="GBP62704.1"/>
    </source>
</evidence>
<organism evidence="1 2">
    <name type="scientific">Eumeta variegata</name>
    <name type="common">Bagworm moth</name>
    <name type="synonym">Eumeta japonica</name>
    <dbReference type="NCBI Taxonomy" id="151549"/>
    <lineage>
        <taxon>Eukaryota</taxon>
        <taxon>Metazoa</taxon>
        <taxon>Ecdysozoa</taxon>
        <taxon>Arthropoda</taxon>
        <taxon>Hexapoda</taxon>
        <taxon>Insecta</taxon>
        <taxon>Pterygota</taxon>
        <taxon>Neoptera</taxon>
        <taxon>Endopterygota</taxon>
        <taxon>Lepidoptera</taxon>
        <taxon>Glossata</taxon>
        <taxon>Ditrysia</taxon>
        <taxon>Tineoidea</taxon>
        <taxon>Psychidae</taxon>
        <taxon>Oiketicinae</taxon>
        <taxon>Eumeta</taxon>
    </lineage>
</organism>
<reference evidence="1 2" key="1">
    <citation type="journal article" date="2019" name="Commun. Biol.">
        <title>The bagworm genome reveals a unique fibroin gene that provides high tensile strength.</title>
        <authorList>
            <person name="Kono N."/>
            <person name="Nakamura H."/>
            <person name="Ohtoshi R."/>
            <person name="Tomita M."/>
            <person name="Numata K."/>
            <person name="Arakawa K."/>
        </authorList>
    </citation>
    <scope>NUCLEOTIDE SEQUENCE [LARGE SCALE GENOMIC DNA]</scope>
</reference>
<dbReference type="AlphaFoldDB" id="A0A4C1XJN7"/>
<proteinExistence type="predicted"/>
<comment type="caution">
    <text evidence="1">The sequence shown here is derived from an EMBL/GenBank/DDBJ whole genome shotgun (WGS) entry which is preliminary data.</text>
</comment>
<protein>
    <submittedName>
        <fullName evidence="1">Uncharacterized protein</fullName>
    </submittedName>
</protein>
<sequence length="176" mass="19384">MSREVLHTQAHLANISVPNGHAYEKSCKSSQSHTEEKYPKSLCLCRWTSVILTAANHRRPHSDGPRAILLTLRAVRDNNLTTNGSRWSLKTSTDRPTQRVNTGRGVDVCVNEKLTKQSTCRLCAAAVSLLLGPSADGVEEIDASQAERLAQSCLSIVPRSRSHARVRRNATMSHAF</sequence>
<dbReference type="EMBL" id="BGZK01000847">
    <property type="protein sequence ID" value="GBP62704.1"/>
    <property type="molecule type" value="Genomic_DNA"/>
</dbReference>
<name>A0A4C1XJN7_EUMVA</name>
<dbReference type="Proteomes" id="UP000299102">
    <property type="component" value="Unassembled WGS sequence"/>
</dbReference>
<evidence type="ECO:0000313" key="2">
    <source>
        <dbReference type="Proteomes" id="UP000299102"/>
    </source>
</evidence>
<gene>
    <name evidence="1" type="ORF">EVAR_48049_1</name>
</gene>